<keyword evidence="7" id="KW-0597">Phosphoprotein</keyword>
<dbReference type="Gene3D" id="1.10.510.10">
    <property type="entry name" value="Transferase(Phosphotransferase) domain 1"/>
    <property type="match status" value="1"/>
</dbReference>
<dbReference type="EC" id="2.7.10.1" evidence="26"/>
<keyword evidence="14 26" id="KW-0067">ATP-binding</keyword>
<dbReference type="Pfam" id="PF07679">
    <property type="entry name" value="I-set"/>
    <property type="match status" value="2"/>
</dbReference>
<dbReference type="InterPro" id="IPR016248">
    <property type="entry name" value="FGF_rcpt_fam"/>
</dbReference>
<keyword evidence="6" id="KW-0963">Cytoplasm</keyword>
<feature type="disulfide bond" evidence="29">
    <location>
        <begin position="158"/>
        <end position="222"/>
    </location>
</feature>
<keyword evidence="34" id="KW-1185">Reference proteome</keyword>
<evidence type="ECO:0000256" key="30">
    <source>
        <dbReference type="SAM" id="MobiDB-lite"/>
    </source>
</evidence>
<dbReference type="GeneTree" id="ENSGT00940000155860"/>
<dbReference type="InterPro" id="IPR003599">
    <property type="entry name" value="Ig_sub"/>
</dbReference>
<proteinExistence type="inferred from homology"/>
<evidence type="ECO:0000256" key="21">
    <source>
        <dbReference type="ARBA" id="ARBA00023180"/>
    </source>
</evidence>
<feature type="compositionally biased region" description="Polar residues" evidence="30">
    <location>
        <begin position="659"/>
        <end position="673"/>
    </location>
</feature>
<keyword evidence="9 31" id="KW-0812">Transmembrane</keyword>
<evidence type="ECO:0000256" key="10">
    <source>
        <dbReference type="ARBA" id="ARBA00022729"/>
    </source>
</evidence>
<feature type="binding site" evidence="28">
    <location>
        <begin position="443"/>
        <end position="445"/>
    </location>
    <ligand>
        <name>ATP</name>
        <dbReference type="ChEBI" id="CHEBI:30616"/>
    </ligand>
</feature>
<evidence type="ECO:0000256" key="17">
    <source>
        <dbReference type="ARBA" id="ARBA00023136"/>
    </source>
</evidence>
<feature type="binding site" evidence="28">
    <location>
        <begin position="365"/>
        <end position="371"/>
    </location>
    <ligand>
        <name>ATP</name>
        <dbReference type="ChEBI" id="CHEBI:30616"/>
    </ligand>
</feature>
<evidence type="ECO:0000256" key="15">
    <source>
        <dbReference type="ARBA" id="ARBA00022843"/>
    </source>
</evidence>
<evidence type="ECO:0000256" key="29">
    <source>
        <dbReference type="PIRSR" id="PIRSR000628-3"/>
    </source>
</evidence>
<evidence type="ECO:0000256" key="14">
    <source>
        <dbReference type="ARBA" id="ARBA00022840"/>
    </source>
</evidence>
<dbReference type="SMART" id="SM00219">
    <property type="entry name" value="TyrKc"/>
    <property type="match status" value="1"/>
</dbReference>
<keyword evidence="19 29" id="KW-1015">Disulfide bond</keyword>
<dbReference type="PANTHER" id="PTHR24416:SF131">
    <property type="entry name" value="FIBROBLAST GROWTH FACTOR RECEPTOR 1"/>
    <property type="match status" value="1"/>
</dbReference>
<feature type="active site" description="Proton acceptor" evidence="27">
    <location>
        <position position="504"/>
    </location>
</feature>
<evidence type="ECO:0000256" key="8">
    <source>
        <dbReference type="ARBA" id="ARBA00022679"/>
    </source>
</evidence>
<dbReference type="InterPro" id="IPR017441">
    <property type="entry name" value="Protein_kinase_ATP_BS"/>
</dbReference>
<reference evidence="33" key="3">
    <citation type="submission" date="2025-09" db="UniProtKB">
        <authorList>
            <consortium name="Ensembl"/>
        </authorList>
    </citation>
    <scope>IDENTIFICATION</scope>
    <source>
        <strain evidence="33">Boxer</strain>
    </source>
</reference>
<keyword evidence="10 32" id="KW-0732">Signal</keyword>
<evidence type="ECO:0000256" key="32">
    <source>
        <dbReference type="SAM" id="SignalP"/>
    </source>
</evidence>
<dbReference type="GO" id="GO:0008284">
    <property type="term" value="P:positive regulation of cell population proliferation"/>
    <property type="evidence" value="ECO:0007669"/>
    <property type="project" value="InterPro"/>
</dbReference>
<dbReference type="FunFam" id="2.60.40.10:FF:000020">
    <property type="entry name" value="Fibroblast growth factor receptor"/>
    <property type="match status" value="1"/>
</dbReference>
<dbReference type="SMART" id="SM00408">
    <property type="entry name" value="IGc2"/>
    <property type="match status" value="2"/>
</dbReference>
<feature type="signal peptide" evidence="32">
    <location>
        <begin position="1"/>
        <end position="21"/>
    </location>
</feature>
<dbReference type="InterPro" id="IPR013098">
    <property type="entry name" value="Ig_I-set"/>
</dbReference>
<comment type="subcellular location">
    <subcellularLocation>
        <location evidence="2">Cell membrane</location>
        <topology evidence="2">Single-pass type I membrane protein</topology>
    </subcellularLocation>
    <subcellularLocation>
        <location evidence="3">Cytoplasm</location>
        <location evidence="3">Cytosol</location>
    </subcellularLocation>
    <subcellularLocation>
        <location evidence="4">Cytoplasmic vesicle</location>
    </subcellularLocation>
    <subcellularLocation>
        <location evidence="1">Nucleus</location>
    </subcellularLocation>
</comment>
<dbReference type="Gene3D" id="2.60.40.10">
    <property type="entry name" value="Immunoglobulins"/>
    <property type="match status" value="2"/>
</dbReference>
<dbReference type="FunFam" id="3.30.200.20:FF:000011">
    <property type="entry name" value="Fibroblast growth factor receptor"/>
    <property type="match status" value="1"/>
</dbReference>
<dbReference type="PROSITE" id="PS00109">
    <property type="entry name" value="PROTEIN_KINASE_TYR"/>
    <property type="match status" value="1"/>
</dbReference>
<evidence type="ECO:0000256" key="5">
    <source>
        <dbReference type="ARBA" id="ARBA00022475"/>
    </source>
</evidence>
<evidence type="ECO:0000256" key="11">
    <source>
        <dbReference type="ARBA" id="ARBA00022737"/>
    </source>
</evidence>
<keyword evidence="12 26" id="KW-0547">Nucleotide-binding</keyword>
<name>A0A8I3NMM7_CANLF</name>
<evidence type="ECO:0000256" key="9">
    <source>
        <dbReference type="ARBA" id="ARBA00022692"/>
    </source>
</evidence>
<gene>
    <name evidence="33" type="primary">FGFR1</name>
</gene>
<keyword evidence="16 31" id="KW-1133">Transmembrane helix</keyword>
<dbReference type="GO" id="GO:0005829">
    <property type="term" value="C:cytosol"/>
    <property type="evidence" value="ECO:0007669"/>
    <property type="project" value="UniProtKB-SubCell"/>
</dbReference>
<feature type="region of interest" description="Disordered" evidence="30">
    <location>
        <begin position="659"/>
        <end position="703"/>
    </location>
</feature>
<dbReference type="Pfam" id="PF07714">
    <property type="entry name" value="PK_Tyr_Ser-Thr"/>
    <property type="match status" value="1"/>
</dbReference>
<keyword evidence="15" id="KW-0832">Ubl conjugation</keyword>
<dbReference type="SUPFAM" id="SSF48726">
    <property type="entry name" value="Immunoglobulin"/>
    <property type="match status" value="2"/>
</dbReference>
<dbReference type="InterPro" id="IPR028174">
    <property type="entry name" value="FGF_rcpt_1"/>
</dbReference>
<accession>A0A8I3NMM7</accession>
<evidence type="ECO:0000256" key="16">
    <source>
        <dbReference type="ARBA" id="ARBA00022989"/>
    </source>
</evidence>
<feature type="disulfide bond" evidence="29">
    <location>
        <begin position="59"/>
        <end position="111"/>
    </location>
</feature>
<evidence type="ECO:0000256" key="28">
    <source>
        <dbReference type="PIRSR" id="PIRSR000628-2"/>
    </source>
</evidence>
<dbReference type="GO" id="GO:0005007">
    <property type="term" value="F:fibroblast growth factor receptor activity"/>
    <property type="evidence" value="ECO:0007669"/>
    <property type="project" value="InterPro"/>
</dbReference>
<dbReference type="FunFam" id="2.60.40.10:FF:000016">
    <property type="entry name" value="Fibroblast growth factor receptor"/>
    <property type="match status" value="1"/>
</dbReference>
<keyword evidence="23" id="KW-0393">Immunoglobulin domain</keyword>
<keyword evidence="18 26" id="KW-0829">Tyrosine-protein kinase</keyword>
<dbReference type="InterPro" id="IPR007110">
    <property type="entry name" value="Ig-like_dom"/>
</dbReference>
<feature type="chain" id="PRO_5043882357" description="Fibroblast growth factor receptor" evidence="32">
    <location>
        <begin position="22"/>
        <end position="703"/>
    </location>
</feature>
<evidence type="ECO:0000256" key="13">
    <source>
        <dbReference type="ARBA" id="ARBA00022777"/>
    </source>
</evidence>
<dbReference type="PRINTS" id="PR00109">
    <property type="entry name" value="TYRKINASE"/>
</dbReference>
<comment type="catalytic activity">
    <reaction evidence="25 26">
        <text>L-tyrosyl-[protein] + ATP = O-phospho-L-tyrosyl-[protein] + ADP + H(+)</text>
        <dbReference type="Rhea" id="RHEA:10596"/>
        <dbReference type="Rhea" id="RHEA-COMP:10136"/>
        <dbReference type="Rhea" id="RHEA-COMP:20101"/>
        <dbReference type="ChEBI" id="CHEBI:15378"/>
        <dbReference type="ChEBI" id="CHEBI:30616"/>
        <dbReference type="ChEBI" id="CHEBI:46858"/>
        <dbReference type="ChEBI" id="CHEBI:61978"/>
        <dbReference type="ChEBI" id="CHEBI:456216"/>
        <dbReference type="EC" id="2.7.10.1"/>
    </reaction>
</comment>
<dbReference type="SMART" id="SM00409">
    <property type="entry name" value="IG"/>
    <property type="match status" value="2"/>
</dbReference>
<evidence type="ECO:0000256" key="23">
    <source>
        <dbReference type="ARBA" id="ARBA00023319"/>
    </source>
</evidence>
<organism evidence="33 34">
    <name type="scientific">Canis lupus familiaris</name>
    <name type="common">Dog</name>
    <name type="synonym">Canis familiaris</name>
    <dbReference type="NCBI Taxonomy" id="9615"/>
    <lineage>
        <taxon>Eukaryota</taxon>
        <taxon>Metazoa</taxon>
        <taxon>Chordata</taxon>
        <taxon>Craniata</taxon>
        <taxon>Vertebrata</taxon>
        <taxon>Euteleostomi</taxon>
        <taxon>Mammalia</taxon>
        <taxon>Eutheria</taxon>
        <taxon>Laurasiatheria</taxon>
        <taxon>Carnivora</taxon>
        <taxon>Caniformia</taxon>
        <taxon>Canidae</taxon>
        <taxon>Canis</taxon>
    </lineage>
</organism>
<dbReference type="PROSITE" id="PS50835">
    <property type="entry name" value="IG_LIKE"/>
    <property type="match status" value="2"/>
</dbReference>
<evidence type="ECO:0000256" key="6">
    <source>
        <dbReference type="ARBA" id="ARBA00022490"/>
    </source>
</evidence>
<dbReference type="PROSITE" id="PS50011">
    <property type="entry name" value="PROTEIN_KINASE_DOM"/>
    <property type="match status" value="1"/>
</dbReference>
<evidence type="ECO:0000256" key="24">
    <source>
        <dbReference type="ARBA" id="ARBA00023329"/>
    </source>
</evidence>
<dbReference type="Gene3D" id="3.30.200.20">
    <property type="entry name" value="Phosphorylase Kinase, domain 1"/>
    <property type="match status" value="1"/>
</dbReference>
<evidence type="ECO:0000256" key="22">
    <source>
        <dbReference type="ARBA" id="ARBA00023242"/>
    </source>
</evidence>
<keyword evidence="21" id="KW-0325">Glycoprotein</keyword>
<keyword evidence="8 26" id="KW-0808">Transferase</keyword>
<evidence type="ECO:0000256" key="12">
    <source>
        <dbReference type="ARBA" id="ARBA00022741"/>
    </source>
</evidence>
<dbReference type="SUPFAM" id="SSF56112">
    <property type="entry name" value="Protein kinase-like (PK-like)"/>
    <property type="match status" value="1"/>
</dbReference>
<dbReference type="GO" id="GO:0048513">
    <property type="term" value="P:animal organ development"/>
    <property type="evidence" value="ECO:0007669"/>
    <property type="project" value="UniProtKB-ARBA"/>
</dbReference>
<evidence type="ECO:0000256" key="7">
    <source>
        <dbReference type="ARBA" id="ARBA00022553"/>
    </source>
</evidence>
<feature type="binding site" evidence="28">
    <location>
        <position position="395"/>
    </location>
    <ligand>
        <name>ATP</name>
        <dbReference type="ChEBI" id="CHEBI:30616"/>
    </ligand>
</feature>
<dbReference type="PIRSF" id="PIRSF000628">
    <property type="entry name" value="FGFR"/>
    <property type="match status" value="1"/>
</dbReference>
<keyword evidence="22" id="KW-0539">Nucleus</keyword>
<dbReference type="Ensembl" id="ENSCAFT00845021704.1">
    <property type="protein sequence ID" value="ENSCAFP00845017067.1"/>
    <property type="gene ID" value="ENSCAFG00845012040.1"/>
</dbReference>
<reference evidence="33" key="1">
    <citation type="submission" date="2020-03" db="EMBL/GenBank/DDBJ databases">
        <title>Long-read based genome assembly of a Labrador retriever dog.</title>
        <authorList>
            <person name="Eory L."/>
            <person name="Zhang W."/>
            <person name="Schoenebeck J."/>
        </authorList>
    </citation>
    <scope>NUCLEOTIDE SEQUENCE [LARGE SCALE GENOMIC DNA]</scope>
    <source>
        <strain evidence="33">Labrador retriever</strain>
    </source>
</reference>
<reference evidence="33" key="2">
    <citation type="submission" date="2025-08" db="UniProtKB">
        <authorList>
            <consortium name="Ensembl"/>
        </authorList>
    </citation>
    <scope>IDENTIFICATION</scope>
    <source>
        <strain evidence="33">Boxer</strain>
    </source>
</reference>
<evidence type="ECO:0000256" key="3">
    <source>
        <dbReference type="ARBA" id="ARBA00004514"/>
    </source>
</evidence>
<dbReference type="InterPro" id="IPR036179">
    <property type="entry name" value="Ig-like_dom_sf"/>
</dbReference>
<keyword evidence="5" id="KW-1003">Cell membrane</keyword>
<feature type="binding site" evidence="28">
    <location>
        <position position="508"/>
    </location>
    <ligand>
        <name>ATP</name>
        <dbReference type="ChEBI" id="CHEBI:30616"/>
    </ligand>
</feature>
<evidence type="ECO:0000256" key="18">
    <source>
        <dbReference type="ARBA" id="ARBA00023137"/>
    </source>
</evidence>
<evidence type="ECO:0000256" key="19">
    <source>
        <dbReference type="ARBA" id="ARBA00023157"/>
    </source>
</evidence>
<dbReference type="CDD" id="cd05857">
    <property type="entry name" value="IgI_2_FGFR"/>
    <property type="match status" value="1"/>
</dbReference>
<evidence type="ECO:0000256" key="1">
    <source>
        <dbReference type="ARBA" id="ARBA00004123"/>
    </source>
</evidence>
<dbReference type="InterPro" id="IPR001245">
    <property type="entry name" value="Ser-Thr/Tyr_kinase_cat_dom"/>
</dbReference>
<keyword evidence="24" id="KW-0968">Cytoplasmic vesicle</keyword>
<dbReference type="PROSITE" id="PS00107">
    <property type="entry name" value="PROTEIN_KINASE_ATP"/>
    <property type="match status" value="1"/>
</dbReference>
<dbReference type="GO" id="GO:0005524">
    <property type="term" value="F:ATP binding"/>
    <property type="evidence" value="ECO:0007669"/>
    <property type="project" value="UniProtKB-UniRule"/>
</dbReference>
<keyword evidence="11" id="KW-0677">Repeat</keyword>
<evidence type="ECO:0000256" key="31">
    <source>
        <dbReference type="SAM" id="Phobius"/>
    </source>
</evidence>
<dbReference type="CDD" id="cd05098">
    <property type="entry name" value="PTKc_FGFR1"/>
    <property type="match status" value="1"/>
</dbReference>
<dbReference type="GO" id="GO:0005886">
    <property type="term" value="C:plasma membrane"/>
    <property type="evidence" value="ECO:0007669"/>
    <property type="project" value="UniProtKB-SubCell"/>
</dbReference>
<comment type="similarity">
    <text evidence="26">Belongs to the protein kinase superfamily. Tyr protein kinase family. Fibroblast growth factor receptor subfamily.</text>
</comment>
<dbReference type="InterPro" id="IPR008266">
    <property type="entry name" value="Tyr_kinase_AS"/>
</dbReference>
<keyword evidence="17 26" id="KW-0472">Membrane</keyword>
<evidence type="ECO:0000256" key="4">
    <source>
        <dbReference type="ARBA" id="ARBA00004541"/>
    </source>
</evidence>
<dbReference type="InterPro" id="IPR003598">
    <property type="entry name" value="Ig_sub2"/>
</dbReference>
<dbReference type="InterPro" id="IPR013783">
    <property type="entry name" value="Ig-like_fold"/>
</dbReference>
<evidence type="ECO:0000256" key="2">
    <source>
        <dbReference type="ARBA" id="ARBA00004251"/>
    </source>
</evidence>
<dbReference type="InterPro" id="IPR000719">
    <property type="entry name" value="Prot_kinase_dom"/>
</dbReference>
<dbReference type="InterPro" id="IPR020635">
    <property type="entry name" value="Tyr_kinase_cat_dom"/>
</dbReference>
<sequence length="703" mass="78734">MWSWKCLLFWAVLVTATLCTARPAPTLPEQAVAPYWTSPEKMEKKLHAVPAAKTVKFKCPSSGTPNPTLRWLKNGKEFKPDHRIGGYKVRYATWSIIMDSVVPSDKGNYTCIVENEYGSINHTYQLDVVERSPHRPILQAGLPANKTVALGSNVEFMCKVYSDPQPHIQWLKHIEVNGSKIGPDNLPYVQILKTAGVNTTDKEMEVLHLRNVSFEDAGEYTCLAGNSIGLSHHSAWLTVLEALEERPAAMTSPLYLEIIIYCTGAFLISCMVGSVIIYKMKSGTKKSDFHSQMAVHKLAKSIPLRRQVTVSADSSASMNSGVLLVRPSRLSSSGTPMLAGVSEYELPEDPRWELPRDRLVLGKPLGEGCFGQVVLAEAIGLDKDKPNRVTKVAVKMLKSDATEKDLSDLISEMEMMKMIGKHKNIINLLGACTQDGPLYVIVEYASKGNLREYLQARRPPGLEYCYNPSHNPEEQLSSKDLVSCAYQVARGMEYLASKKCIHRDLAARNVLVTEDNVMKIADFGLARDIHHIDYYKKTTNGRLPVKWMAPEALFDRIYTHQSDVWSFGVLLWEIFTLGGSPYPGVPVEELFKLLKEGHRMDKPSNCTNELYMMMRDCWHAVPSQRPTFKQLVEDLDRIVALTSNQEYLDLSVPLDQYSPSFPDTRSSTCSSGEDSVFSHEPLPEEPCLPRHPAQLANGGLKRR</sequence>
<evidence type="ECO:0000256" key="27">
    <source>
        <dbReference type="PIRSR" id="PIRSR000628-1"/>
    </source>
</evidence>
<dbReference type="InterPro" id="IPR011009">
    <property type="entry name" value="Kinase-like_dom_sf"/>
</dbReference>
<evidence type="ECO:0000256" key="25">
    <source>
        <dbReference type="ARBA" id="ARBA00051243"/>
    </source>
</evidence>
<dbReference type="Proteomes" id="UP000805418">
    <property type="component" value="Chromosome 16"/>
</dbReference>
<feature type="binding site" evidence="28">
    <location>
        <position position="522"/>
    </location>
    <ligand>
        <name>ATP</name>
        <dbReference type="ChEBI" id="CHEBI:30616"/>
    </ligand>
</feature>
<dbReference type="GO" id="GO:0005634">
    <property type="term" value="C:nucleus"/>
    <property type="evidence" value="ECO:0007669"/>
    <property type="project" value="UniProtKB-SubCell"/>
</dbReference>
<evidence type="ECO:0000256" key="26">
    <source>
        <dbReference type="PIRNR" id="PIRNR000628"/>
    </source>
</evidence>
<keyword evidence="20 26" id="KW-0675">Receptor</keyword>
<dbReference type="FunFam" id="1.10.510.10:FF:000007">
    <property type="entry name" value="Fibroblast growth factor receptor"/>
    <property type="match status" value="1"/>
</dbReference>
<dbReference type="PANTHER" id="PTHR24416">
    <property type="entry name" value="TYROSINE-PROTEIN KINASE RECEPTOR"/>
    <property type="match status" value="1"/>
</dbReference>
<evidence type="ECO:0000313" key="34">
    <source>
        <dbReference type="Proteomes" id="UP000805418"/>
    </source>
</evidence>
<dbReference type="GO" id="GO:0031410">
    <property type="term" value="C:cytoplasmic vesicle"/>
    <property type="evidence" value="ECO:0007669"/>
    <property type="project" value="UniProtKB-SubCell"/>
</dbReference>
<evidence type="ECO:0000313" key="33">
    <source>
        <dbReference type="Ensembl" id="ENSCAFP00845017067.1"/>
    </source>
</evidence>
<evidence type="ECO:0000256" key="20">
    <source>
        <dbReference type="ARBA" id="ARBA00023170"/>
    </source>
</evidence>
<keyword evidence="13 26" id="KW-0418">Kinase</keyword>
<feature type="transmembrane region" description="Helical" evidence="31">
    <location>
        <begin position="258"/>
        <end position="278"/>
    </location>
</feature>
<dbReference type="OrthoDB" id="5984265at2759"/>
<dbReference type="AlphaFoldDB" id="A0A8I3NMM7"/>
<dbReference type="InterPro" id="IPR050122">
    <property type="entry name" value="RTK"/>
</dbReference>
<protein>
    <recommendedName>
        <fullName evidence="26">Fibroblast growth factor receptor</fullName>
        <ecNumber evidence="26">2.7.10.1</ecNumber>
    </recommendedName>
</protein>
<feature type="binding site" evidence="28">
    <location>
        <position position="449"/>
    </location>
    <ligand>
        <name>ATP</name>
        <dbReference type="ChEBI" id="CHEBI:30616"/>
    </ligand>
</feature>